<feature type="chain" id="PRO_5047513152" description="Galactose oxidase" evidence="1">
    <location>
        <begin position="21"/>
        <end position="362"/>
    </location>
</feature>
<comment type="caution">
    <text evidence="2">The sequence shown here is derived from an EMBL/GenBank/DDBJ whole genome shotgun (WGS) entry which is preliminary data.</text>
</comment>
<keyword evidence="1" id="KW-0732">Signal</keyword>
<evidence type="ECO:0000256" key="1">
    <source>
        <dbReference type="SAM" id="SignalP"/>
    </source>
</evidence>
<feature type="signal peptide" evidence="1">
    <location>
        <begin position="1"/>
        <end position="20"/>
    </location>
</feature>
<dbReference type="Gene3D" id="2.120.10.80">
    <property type="entry name" value="Kelch-type beta propeller"/>
    <property type="match status" value="2"/>
</dbReference>
<dbReference type="InterPro" id="IPR015915">
    <property type="entry name" value="Kelch-typ_b-propeller"/>
</dbReference>
<dbReference type="SUPFAM" id="SSF117281">
    <property type="entry name" value="Kelch motif"/>
    <property type="match status" value="1"/>
</dbReference>
<dbReference type="PANTHER" id="PTHR45632">
    <property type="entry name" value="LD33804P"/>
    <property type="match status" value="1"/>
</dbReference>
<keyword evidence="3" id="KW-1185">Reference proteome</keyword>
<evidence type="ECO:0000313" key="3">
    <source>
        <dbReference type="Proteomes" id="UP001500713"/>
    </source>
</evidence>
<reference evidence="2 3" key="1">
    <citation type="journal article" date="2019" name="Int. J. Syst. Evol. Microbiol.">
        <title>The Global Catalogue of Microorganisms (GCM) 10K type strain sequencing project: providing services to taxonomists for standard genome sequencing and annotation.</title>
        <authorList>
            <consortium name="The Broad Institute Genomics Platform"/>
            <consortium name="The Broad Institute Genome Sequencing Center for Infectious Disease"/>
            <person name="Wu L."/>
            <person name="Ma J."/>
        </authorList>
    </citation>
    <scope>NUCLEOTIDE SEQUENCE [LARGE SCALE GENOMIC DNA]</scope>
    <source>
        <strain evidence="2 3">JCM 14162</strain>
    </source>
</reference>
<accession>A0ABN1AEQ1</accession>
<proteinExistence type="predicted"/>
<evidence type="ECO:0008006" key="4">
    <source>
        <dbReference type="Google" id="ProtNLM"/>
    </source>
</evidence>
<dbReference type="RefSeq" id="WP_229955953.1">
    <property type="nucleotide sequence ID" value="NZ_BAAAEM010000002.1"/>
</dbReference>
<dbReference type="Proteomes" id="UP001500713">
    <property type="component" value="Unassembled WGS sequence"/>
</dbReference>
<evidence type="ECO:0000313" key="2">
    <source>
        <dbReference type="EMBL" id="GAA0474688.1"/>
    </source>
</evidence>
<dbReference type="PROSITE" id="PS51257">
    <property type="entry name" value="PROKAR_LIPOPROTEIN"/>
    <property type="match status" value="1"/>
</dbReference>
<dbReference type="Pfam" id="PF01344">
    <property type="entry name" value="Kelch_1"/>
    <property type="match status" value="1"/>
</dbReference>
<dbReference type="InterPro" id="IPR006652">
    <property type="entry name" value="Kelch_1"/>
</dbReference>
<protein>
    <recommendedName>
        <fullName evidence="4">Galactose oxidase</fullName>
    </recommendedName>
</protein>
<sequence>MRFWSKAAAIGMAMFVSACGQEPTEQPASAPVSSTAEFALPIPISNNAVVAAEGPDGPTLYSFNGLKSGKSWKDTSNAAFACIISIKDCEEIASVPVEEGRLASSAVTVAGKIYLFGGYTVAENGDEVSTPEVFVFEPKSNAYTRLADMPTPVDDMVALPYRGRYIYLVSGWHDEGNVSLVQLYDTQFDTWSMATEFPGKPVFGHAGGIANHSMIITDGVAVAGLVDGKRKFAAAPFAWRGDIDPGDPKRITWRAIDAHPGGPQYRMAAMGDNDRGLILFAGGGDNPYNYDGIGYDGEPAKPTDRIFGYDLKADQWIELGKLAEPGMDHRALVKSGDDYYIMGGMDADQAVTARIMKFRIDD</sequence>
<name>A0ABN1AEQ1_9SPHN</name>
<gene>
    <name evidence="2" type="ORF">GCM10009096_15300</name>
</gene>
<organism evidence="2 3">
    <name type="scientific">Parasphingorhabdus litoris</name>
    <dbReference type="NCBI Taxonomy" id="394733"/>
    <lineage>
        <taxon>Bacteria</taxon>
        <taxon>Pseudomonadati</taxon>
        <taxon>Pseudomonadota</taxon>
        <taxon>Alphaproteobacteria</taxon>
        <taxon>Sphingomonadales</taxon>
        <taxon>Sphingomonadaceae</taxon>
        <taxon>Parasphingorhabdus</taxon>
    </lineage>
</organism>
<dbReference type="EMBL" id="BAAAEM010000002">
    <property type="protein sequence ID" value="GAA0474688.1"/>
    <property type="molecule type" value="Genomic_DNA"/>
</dbReference>